<feature type="transmembrane region" description="Helical" evidence="1">
    <location>
        <begin position="194"/>
        <end position="213"/>
    </location>
</feature>
<feature type="transmembrane region" description="Helical" evidence="1">
    <location>
        <begin position="225"/>
        <end position="244"/>
    </location>
</feature>
<dbReference type="Gene3D" id="1.10.3730.20">
    <property type="match status" value="1"/>
</dbReference>
<keyword evidence="1" id="KW-0472">Membrane</keyword>
<feature type="transmembrane region" description="Helical" evidence="1">
    <location>
        <begin position="160"/>
        <end position="182"/>
    </location>
</feature>
<feature type="domain" description="EamA" evidence="2">
    <location>
        <begin position="160"/>
        <end position="297"/>
    </location>
</feature>
<feature type="transmembrane region" description="Helical" evidence="1">
    <location>
        <begin position="76"/>
        <end position="95"/>
    </location>
</feature>
<dbReference type="InterPro" id="IPR037185">
    <property type="entry name" value="EmrE-like"/>
</dbReference>
<gene>
    <name evidence="3" type="ORF">K227x_55790</name>
</gene>
<dbReference type="SUPFAM" id="SSF103481">
    <property type="entry name" value="Multidrug resistance efflux transporter EmrE"/>
    <property type="match status" value="2"/>
</dbReference>
<accession>A0A517NJ46</accession>
<sequence length="299" mass="32358">MGWIALSVLSAIFLGFYDIAKKSSVRDNAVPIVLLLNVVTAALVWLPAVVASSAGFDTAGGGLAGLTDLPLQHHGLLMAKSLLVGTSWTLAFFAMKQLPISIATPIRATSPIWTIAIAVLAMGERPSWGQWGGIAIIVASFTAFSRVGKREGIRFHRSPAVLLMIAATLLGAVSSIYDKYLLQSIQISPSATQAWFSIYLVPVMLPLAIRWWRGDRAAKPFQWRWSIPLIAVFLLIADWLYFTAVSDPDALISVISPVRRTSVIVSFLFGILRLGELNWQAKLVCIGGILAGVFLISQG</sequence>
<dbReference type="InterPro" id="IPR000620">
    <property type="entry name" value="EamA_dom"/>
</dbReference>
<evidence type="ECO:0000256" key="1">
    <source>
        <dbReference type="SAM" id="Phobius"/>
    </source>
</evidence>
<proteinExistence type="predicted"/>
<dbReference type="KEGG" id="rlc:K227x_55790"/>
<protein>
    <submittedName>
        <fullName evidence="3">EamA-like transporter family protein</fullName>
    </submittedName>
</protein>
<dbReference type="Proteomes" id="UP000318538">
    <property type="component" value="Chromosome"/>
</dbReference>
<dbReference type="RefSeq" id="WP_145178458.1">
    <property type="nucleotide sequence ID" value="NZ_CP036525.1"/>
</dbReference>
<name>A0A517NJ46_9BACT</name>
<evidence type="ECO:0000313" key="4">
    <source>
        <dbReference type="Proteomes" id="UP000318538"/>
    </source>
</evidence>
<keyword evidence="1" id="KW-0812">Transmembrane</keyword>
<evidence type="ECO:0000259" key="2">
    <source>
        <dbReference type="Pfam" id="PF00892"/>
    </source>
</evidence>
<dbReference type="PANTHER" id="PTHR22911">
    <property type="entry name" value="ACYL-MALONYL CONDENSING ENZYME-RELATED"/>
    <property type="match status" value="1"/>
</dbReference>
<dbReference type="PANTHER" id="PTHR22911:SF137">
    <property type="entry name" value="SOLUTE CARRIER FAMILY 35 MEMBER G2-RELATED"/>
    <property type="match status" value="1"/>
</dbReference>
<evidence type="ECO:0000313" key="3">
    <source>
        <dbReference type="EMBL" id="QDT07154.1"/>
    </source>
</evidence>
<organism evidence="3 4">
    <name type="scientific">Rubripirellula lacrimiformis</name>
    <dbReference type="NCBI Taxonomy" id="1930273"/>
    <lineage>
        <taxon>Bacteria</taxon>
        <taxon>Pseudomonadati</taxon>
        <taxon>Planctomycetota</taxon>
        <taxon>Planctomycetia</taxon>
        <taxon>Pirellulales</taxon>
        <taxon>Pirellulaceae</taxon>
        <taxon>Rubripirellula</taxon>
    </lineage>
</organism>
<dbReference type="OrthoDB" id="244774at2"/>
<dbReference type="AlphaFoldDB" id="A0A517NJ46"/>
<feature type="transmembrane region" description="Helical" evidence="1">
    <location>
        <begin position="102"/>
        <end position="122"/>
    </location>
</feature>
<feature type="transmembrane region" description="Helical" evidence="1">
    <location>
        <begin position="279"/>
        <end position="297"/>
    </location>
</feature>
<feature type="domain" description="EamA" evidence="2">
    <location>
        <begin position="3"/>
        <end position="141"/>
    </location>
</feature>
<keyword evidence="1" id="KW-1133">Transmembrane helix</keyword>
<dbReference type="GO" id="GO:0016020">
    <property type="term" value="C:membrane"/>
    <property type="evidence" value="ECO:0007669"/>
    <property type="project" value="InterPro"/>
</dbReference>
<dbReference type="EMBL" id="CP036525">
    <property type="protein sequence ID" value="QDT07154.1"/>
    <property type="molecule type" value="Genomic_DNA"/>
</dbReference>
<dbReference type="Pfam" id="PF00892">
    <property type="entry name" value="EamA"/>
    <property type="match status" value="2"/>
</dbReference>
<feature type="transmembrane region" description="Helical" evidence="1">
    <location>
        <begin position="128"/>
        <end position="148"/>
    </location>
</feature>
<keyword evidence="4" id="KW-1185">Reference proteome</keyword>
<reference evidence="3 4" key="1">
    <citation type="submission" date="2019-02" db="EMBL/GenBank/DDBJ databases">
        <title>Deep-cultivation of Planctomycetes and their phenomic and genomic characterization uncovers novel biology.</title>
        <authorList>
            <person name="Wiegand S."/>
            <person name="Jogler M."/>
            <person name="Boedeker C."/>
            <person name="Pinto D."/>
            <person name="Vollmers J."/>
            <person name="Rivas-Marin E."/>
            <person name="Kohn T."/>
            <person name="Peeters S.H."/>
            <person name="Heuer A."/>
            <person name="Rast P."/>
            <person name="Oberbeckmann S."/>
            <person name="Bunk B."/>
            <person name="Jeske O."/>
            <person name="Meyerdierks A."/>
            <person name="Storesund J.E."/>
            <person name="Kallscheuer N."/>
            <person name="Luecker S."/>
            <person name="Lage O.M."/>
            <person name="Pohl T."/>
            <person name="Merkel B.J."/>
            <person name="Hornburger P."/>
            <person name="Mueller R.-W."/>
            <person name="Bruemmer F."/>
            <person name="Labrenz M."/>
            <person name="Spormann A.M."/>
            <person name="Op den Camp H."/>
            <person name="Overmann J."/>
            <person name="Amann R."/>
            <person name="Jetten M.S.M."/>
            <person name="Mascher T."/>
            <person name="Medema M.H."/>
            <person name="Devos D.P."/>
            <person name="Kaster A.-K."/>
            <person name="Ovreas L."/>
            <person name="Rohde M."/>
            <person name="Galperin M.Y."/>
            <person name="Jogler C."/>
        </authorList>
    </citation>
    <scope>NUCLEOTIDE SEQUENCE [LARGE SCALE GENOMIC DNA]</scope>
    <source>
        <strain evidence="3 4">K22_7</strain>
    </source>
</reference>
<feature type="transmembrane region" description="Helical" evidence="1">
    <location>
        <begin position="32"/>
        <end position="56"/>
    </location>
</feature>